<keyword evidence="5 6" id="KW-0472">Membrane</keyword>
<evidence type="ECO:0000256" key="1">
    <source>
        <dbReference type="ARBA" id="ARBA00004141"/>
    </source>
</evidence>
<organism evidence="7 8">
    <name type="scientific">Pseudohongiella nitratireducens</name>
    <dbReference type="NCBI Taxonomy" id="1768907"/>
    <lineage>
        <taxon>Bacteria</taxon>
        <taxon>Pseudomonadati</taxon>
        <taxon>Pseudomonadota</taxon>
        <taxon>Gammaproteobacteria</taxon>
        <taxon>Pseudomonadales</taxon>
        <taxon>Pseudohongiellaceae</taxon>
        <taxon>Pseudohongiella</taxon>
    </lineage>
</organism>
<evidence type="ECO:0000256" key="3">
    <source>
        <dbReference type="ARBA" id="ARBA00022692"/>
    </source>
</evidence>
<dbReference type="EMBL" id="BMIY01000004">
    <property type="protein sequence ID" value="GGG55890.1"/>
    <property type="molecule type" value="Genomic_DNA"/>
</dbReference>
<feature type="transmembrane region" description="Helical" evidence="6">
    <location>
        <begin position="305"/>
        <end position="331"/>
    </location>
</feature>
<feature type="transmembrane region" description="Helical" evidence="6">
    <location>
        <begin position="264"/>
        <end position="285"/>
    </location>
</feature>
<dbReference type="PANTHER" id="PTHR21716:SF64">
    <property type="entry name" value="AI-2 TRANSPORT PROTEIN TQSA"/>
    <property type="match status" value="1"/>
</dbReference>
<gene>
    <name evidence="7" type="ORF">GCM10011403_11270</name>
</gene>
<keyword evidence="4 6" id="KW-1133">Transmembrane helix</keyword>
<dbReference type="GO" id="GO:0016020">
    <property type="term" value="C:membrane"/>
    <property type="evidence" value="ECO:0007669"/>
    <property type="project" value="UniProtKB-SubCell"/>
</dbReference>
<dbReference type="RefSeq" id="WP_068812073.1">
    <property type="nucleotide sequence ID" value="NZ_BMIY01000004.1"/>
</dbReference>
<feature type="transmembrane region" description="Helical" evidence="6">
    <location>
        <begin position="7"/>
        <end position="28"/>
    </location>
</feature>
<sequence>MDVRQQITPLISFAVSAVLVALSVYLLVVGQQLLLPLVIAIVFWFLINVLANLVGRLHIGQRHLPRPFCFLAAILLFFAAVGIIVQFVSGSLNDLGSVTRVYEANLRQHWQSVPFNETIGSAGMSQIIGEWLDISAILTGLALTFTGLAADGVLITIYVGFMLFEQGNFKAKLAALVGDPGRERRVLRIIDKVRSDIQMYISIKLLTSLMTGILSYIVLRALGIDFPEVWGVLIFLLNFIPTVGSIIATLFPAVIALAQSPDGIYLSLTVLVLIGALQVFIGNVIEPRLMGTSLNLSPIVILFNLALWGYIWGIAGMFLCVPFLIITTIVLSHFPKTRPIAILLSSNGQIDLPDETSELLNKP</sequence>
<dbReference type="InterPro" id="IPR002549">
    <property type="entry name" value="AI-2E-like"/>
</dbReference>
<dbReference type="GO" id="GO:0055085">
    <property type="term" value="P:transmembrane transport"/>
    <property type="evidence" value="ECO:0007669"/>
    <property type="project" value="TreeGrafter"/>
</dbReference>
<comment type="similarity">
    <text evidence="2">Belongs to the autoinducer-2 exporter (AI-2E) (TC 2.A.86) family.</text>
</comment>
<feature type="transmembrane region" description="Helical" evidence="6">
    <location>
        <begin position="230"/>
        <end position="257"/>
    </location>
</feature>
<reference evidence="7" key="1">
    <citation type="journal article" date="2014" name="Int. J. Syst. Evol. Microbiol.">
        <title>Complete genome sequence of Corynebacterium casei LMG S-19264T (=DSM 44701T), isolated from a smear-ripened cheese.</title>
        <authorList>
            <consortium name="US DOE Joint Genome Institute (JGI-PGF)"/>
            <person name="Walter F."/>
            <person name="Albersmeier A."/>
            <person name="Kalinowski J."/>
            <person name="Ruckert C."/>
        </authorList>
    </citation>
    <scope>NUCLEOTIDE SEQUENCE</scope>
    <source>
        <strain evidence="7">CGMCC 1.15425</strain>
    </source>
</reference>
<evidence type="ECO:0000256" key="2">
    <source>
        <dbReference type="ARBA" id="ARBA00009773"/>
    </source>
</evidence>
<feature type="transmembrane region" description="Helical" evidence="6">
    <location>
        <begin position="134"/>
        <end position="164"/>
    </location>
</feature>
<feature type="transmembrane region" description="Helical" evidence="6">
    <location>
        <begin position="34"/>
        <end position="55"/>
    </location>
</feature>
<feature type="transmembrane region" description="Helical" evidence="6">
    <location>
        <begin position="197"/>
        <end position="218"/>
    </location>
</feature>
<comment type="caution">
    <text evidence="7">The sequence shown here is derived from an EMBL/GenBank/DDBJ whole genome shotgun (WGS) entry which is preliminary data.</text>
</comment>
<dbReference type="PANTHER" id="PTHR21716">
    <property type="entry name" value="TRANSMEMBRANE PROTEIN"/>
    <property type="match status" value="1"/>
</dbReference>
<evidence type="ECO:0000256" key="4">
    <source>
        <dbReference type="ARBA" id="ARBA00022989"/>
    </source>
</evidence>
<keyword evidence="8" id="KW-1185">Reference proteome</keyword>
<dbReference type="AlphaFoldDB" id="A0A917GSF7"/>
<evidence type="ECO:0000256" key="5">
    <source>
        <dbReference type="ARBA" id="ARBA00023136"/>
    </source>
</evidence>
<accession>A0A917GSF7</accession>
<proteinExistence type="inferred from homology"/>
<evidence type="ECO:0000313" key="8">
    <source>
        <dbReference type="Proteomes" id="UP000627715"/>
    </source>
</evidence>
<name>A0A917GSF7_9GAMM</name>
<evidence type="ECO:0000313" key="7">
    <source>
        <dbReference type="EMBL" id="GGG55890.1"/>
    </source>
</evidence>
<reference evidence="7" key="2">
    <citation type="submission" date="2020-09" db="EMBL/GenBank/DDBJ databases">
        <authorList>
            <person name="Sun Q."/>
            <person name="Zhou Y."/>
        </authorList>
    </citation>
    <scope>NUCLEOTIDE SEQUENCE</scope>
    <source>
        <strain evidence="7">CGMCC 1.15425</strain>
    </source>
</reference>
<feature type="transmembrane region" description="Helical" evidence="6">
    <location>
        <begin position="67"/>
        <end position="88"/>
    </location>
</feature>
<comment type="subcellular location">
    <subcellularLocation>
        <location evidence="1">Membrane</location>
        <topology evidence="1">Multi-pass membrane protein</topology>
    </subcellularLocation>
</comment>
<dbReference type="Pfam" id="PF01594">
    <property type="entry name" value="AI-2E_transport"/>
    <property type="match status" value="1"/>
</dbReference>
<evidence type="ECO:0000256" key="6">
    <source>
        <dbReference type="SAM" id="Phobius"/>
    </source>
</evidence>
<protein>
    <submittedName>
        <fullName evidence="7">AI-2E family transporter</fullName>
    </submittedName>
</protein>
<dbReference type="Proteomes" id="UP000627715">
    <property type="component" value="Unassembled WGS sequence"/>
</dbReference>
<keyword evidence="3 6" id="KW-0812">Transmembrane</keyword>
<dbReference type="OrthoDB" id="9799225at2"/>